<name>A0A1B1AJS2_9PROT</name>
<dbReference type="SUPFAM" id="SSF48208">
    <property type="entry name" value="Six-hairpin glycosidases"/>
    <property type="match status" value="1"/>
</dbReference>
<proteinExistence type="inferred from homology"/>
<comment type="similarity">
    <text evidence="1">Belongs to the N-acylglucosamine 2-epimerase family.</text>
</comment>
<evidence type="ECO:0000313" key="4">
    <source>
        <dbReference type="Proteomes" id="UP000092498"/>
    </source>
</evidence>
<dbReference type="KEGG" id="cbot:ATE48_13240"/>
<dbReference type="InterPro" id="IPR010819">
    <property type="entry name" value="AGE/CE"/>
</dbReference>
<dbReference type="GO" id="GO:0005975">
    <property type="term" value="P:carbohydrate metabolic process"/>
    <property type="evidence" value="ECO:0007669"/>
    <property type="project" value="InterPro"/>
</dbReference>
<dbReference type="Gene3D" id="1.50.10.10">
    <property type="match status" value="1"/>
</dbReference>
<dbReference type="Proteomes" id="UP000092498">
    <property type="component" value="Chromosome"/>
</dbReference>
<evidence type="ECO:0008006" key="5">
    <source>
        <dbReference type="Google" id="ProtNLM"/>
    </source>
</evidence>
<sequence length="364" mass="41430">MFDHALPLWAERGVDHAHGGFLEELSQEADPTACTFKRVRVICRQIYVFAHAAKLGWSPGAYLAEQGYIYLRDKVRLADGGWARRLSREGAIIDPAPDLYDLAFVLFALAWRYSVSQDAEVLRLAHETLDYIQQKMRSPHGAFWHTLPQQRAYLQNPHMHFAEACHAAFEATGDQRFLDQAEELVALLRRRFFDGRTLGEYFSLDWTREQSELGRTLIPGHHFEWAWILSTHQRLTGTDLNHEIEALASFAEAYGVDPKTQVVFDGILSDGAVVAESSRAWPNTERIKAWVALSHRADLQPIERINGTLELIFGRYFARSRPGLWIDRFDGNGAPMVSAVPASVLYHIFLAFAEVLRLEPTAKR</sequence>
<evidence type="ECO:0000256" key="2">
    <source>
        <dbReference type="ARBA" id="ARBA00023235"/>
    </source>
</evidence>
<dbReference type="PANTHER" id="PTHR15108">
    <property type="entry name" value="N-ACYLGLUCOSAMINE-2-EPIMERASE"/>
    <property type="match status" value="1"/>
</dbReference>
<dbReference type="Pfam" id="PF07221">
    <property type="entry name" value="GlcNAc_2-epim"/>
    <property type="match status" value="1"/>
</dbReference>
<dbReference type="InParanoid" id="A0A1B1AJS2"/>
<accession>A0A1B1AJS2</accession>
<organism evidence="3 4">
    <name type="scientific">Candidatus Viadribacter manganicus</name>
    <dbReference type="NCBI Taxonomy" id="1759059"/>
    <lineage>
        <taxon>Bacteria</taxon>
        <taxon>Pseudomonadati</taxon>
        <taxon>Pseudomonadota</taxon>
        <taxon>Alphaproteobacteria</taxon>
        <taxon>Hyphomonadales</taxon>
        <taxon>Hyphomonadaceae</taxon>
        <taxon>Candidatus Viadribacter</taxon>
    </lineage>
</organism>
<dbReference type="EMBL" id="CP013244">
    <property type="protein sequence ID" value="ANP46807.1"/>
    <property type="molecule type" value="Genomic_DNA"/>
</dbReference>
<gene>
    <name evidence="3" type="ORF">ATE48_13240</name>
</gene>
<keyword evidence="2" id="KW-0413">Isomerase</keyword>
<evidence type="ECO:0000256" key="1">
    <source>
        <dbReference type="ARBA" id="ARBA00008558"/>
    </source>
</evidence>
<dbReference type="STRING" id="1759059.ATE48_13240"/>
<dbReference type="GO" id="GO:0016853">
    <property type="term" value="F:isomerase activity"/>
    <property type="evidence" value="ECO:0007669"/>
    <property type="project" value="UniProtKB-KW"/>
</dbReference>
<dbReference type="InterPro" id="IPR012341">
    <property type="entry name" value="6hp_glycosidase-like_sf"/>
</dbReference>
<evidence type="ECO:0000313" key="3">
    <source>
        <dbReference type="EMBL" id="ANP46807.1"/>
    </source>
</evidence>
<dbReference type="AlphaFoldDB" id="A0A1B1AJS2"/>
<dbReference type="RefSeq" id="WP_083197342.1">
    <property type="nucleotide sequence ID" value="NZ_CP013244.1"/>
</dbReference>
<dbReference type="OrthoDB" id="9806359at2"/>
<keyword evidence="4" id="KW-1185">Reference proteome</keyword>
<dbReference type="InterPro" id="IPR008928">
    <property type="entry name" value="6-hairpin_glycosidase_sf"/>
</dbReference>
<reference evidence="3 4" key="1">
    <citation type="submission" date="2015-11" db="EMBL/GenBank/DDBJ databases">
        <title>Whole-Genome Sequence of Candidatus Oderbacter manganicum from the National Park Lower Oder Valley, Germany.</title>
        <authorList>
            <person name="Braun B."/>
            <person name="Liere K."/>
            <person name="Szewzyk U."/>
        </authorList>
    </citation>
    <scope>NUCLEOTIDE SEQUENCE [LARGE SCALE GENOMIC DNA]</scope>
    <source>
        <strain evidence="3 4">OTSz_A_272</strain>
    </source>
</reference>
<protein>
    <recommendedName>
        <fullName evidence="5">Mannose-6-phosphate isomerase</fullName>
    </recommendedName>
</protein>